<dbReference type="InterPro" id="IPR053951">
    <property type="entry name" value="K_trans_N"/>
</dbReference>
<feature type="transmembrane region" description="Helical" evidence="13">
    <location>
        <begin position="250"/>
        <end position="272"/>
    </location>
</feature>
<evidence type="ECO:0000256" key="4">
    <source>
        <dbReference type="ARBA" id="ARBA00022475"/>
    </source>
</evidence>
<dbReference type="RefSeq" id="WP_244630189.1">
    <property type="nucleotide sequence ID" value="NZ_BMIF01000001.1"/>
</dbReference>
<sequence length="626" mass="68670">MASVAAAPASWRQSATLAALGVVYGDIGTSPIYAFRQALHASGSSLPTIAREDVPGILSLIVWALFITVSIKYVCFVLRADNRGEGGILSLMALSRRMNQKYSTAILGLGMVGVGLFFGDAMITPAISVLSAVEGLSIAAPGVEPWVVPITVVILLALFMGQRFGTHRVAAVFAPVMFVWFLALGLSGLVHIWDDPHVLFAVDPFHAIGFFVRAPVTGFVTLGAVFLAVTGAEALYADLGHFGRRPIIRAWFWIVFPCLLANYFGQGAYVLAHDGRIDNPFFEMNAGWALLPFTLLATIATIIASQAVITGAFSAARQAVQLNLLPRTEIRHTSETQEGQIYLPVANWIIATGVLLLVVWFGDSTRLASAYGISVTGAMLVTSVLMVVVARRIWRWNLALALLLFGFFGLIETAFLSANVLKVVHGGWVSLAIAAVVILLMVTWVRGSRTLYEKTRRTEVPMQEIVDRLNRNPPPLVPGQAVFMSSDPESTPTALLHSLKHYKVLHERNLILTVKTMPEPYVRDDQRVSMEVLNPLFRQAIIRFGYMEKPNVPLALARHEEEGWSFEIMETSFFLSRRTLRRSRISTLPRIQEKIFIAMSAFATNASAYYAIPADRVVDIGTQVGI</sequence>
<gene>
    <name evidence="13 16" type="primary">kup</name>
    <name evidence="16" type="ORF">GCM10011385_04430</name>
</gene>
<feature type="transmembrane region" description="Helical" evidence="13">
    <location>
        <begin position="341"/>
        <end position="362"/>
    </location>
</feature>
<keyword evidence="4 13" id="KW-1003">Cell membrane</keyword>
<keyword evidence="17" id="KW-1185">Reference proteome</keyword>
<dbReference type="GO" id="GO:0005886">
    <property type="term" value="C:plasma membrane"/>
    <property type="evidence" value="ECO:0007669"/>
    <property type="project" value="UniProtKB-SubCell"/>
</dbReference>
<feature type="transmembrane region" description="Helical" evidence="13">
    <location>
        <begin position="172"/>
        <end position="193"/>
    </location>
</feature>
<dbReference type="Proteomes" id="UP000636264">
    <property type="component" value="Unassembled WGS sequence"/>
</dbReference>
<reference evidence="16" key="1">
    <citation type="journal article" date="2014" name="Int. J. Syst. Evol. Microbiol.">
        <title>Complete genome sequence of Corynebacterium casei LMG S-19264T (=DSM 44701T), isolated from a smear-ripened cheese.</title>
        <authorList>
            <consortium name="US DOE Joint Genome Institute (JGI-PGF)"/>
            <person name="Walter F."/>
            <person name="Albersmeier A."/>
            <person name="Kalinowski J."/>
            <person name="Ruckert C."/>
        </authorList>
    </citation>
    <scope>NUCLEOTIDE SEQUENCE</scope>
    <source>
        <strain evidence="16">CGMCC 1.15320</strain>
    </source>
</reference>
<feature type="transmembrane region" description="Helical" evidence="13">
    <location>
        <begin position="396"/>
        <end position="416"/>
    </location>
</feature>
<feature type="domain" description="K+ potassium transporter integral membrane" evidence="14">
    <location>
        <begin position="16"/>
        <end position="467"/>
    </location>
</feature>
<proteinExistence type="inferred from homology"/>
<keyword evidence="3 13" id="KW-0813">Transport</keyword>
<feature type="transmembrane region" description="Helical" evidence="13">
    <location>
        <begin position="205"/>
        <end position="229"/>
    </location>
</feature>
<dbReference type="GO" id="GO:0015293">
    <property type="term" value="F:symporter activity"/>
    <property type="evidence" value="ECO:0007669"/>
    <property type="project" value="UniProtKB-UniRule"/>
</dbReference>
<evidence type="ECO:0000256" key="5">
    <source>
        <dbReference type="ARBA" id="ARBA00022519"/>
    </source>
</evidence>
<protein>
    <recommendedName>
        <fullName evidence="13">Probable potassium transport system protein Kup</fullName>
    </recommendedName>
</protein>
<keyword evidence="6 13" id="KW-0633">Potassium transport</keyword>
<keyword evidence="5" id="KW-0997">Cell inner membrane</keyword>
<dbReference type="Pfam" id="PF02705">
    <property type="entry name" value="K_trans"/>
    <property type="match status" value="1"/>
</dbReference>
<dbReference type="InterPro" id="IPR023051">
    <property type="entry name" value="Kup"/>
</dbReference>
<evidence type="ECO:0000256" key="1">
    <source>
        <dbReference type="ARBA" id="ARBA00004141"/>
    </source>
</evidence>
<evidence type="ECO:0000256" key="3">
    <source>
        <dbReference type="ARBA" id="ARBA00022448"/>
    </source>
</evidence>
<comment type="subcellular location">
    <subcellularLocation>
        <location evidence="13">Cell membrane</location>
        <topology evidence="13">Multi-pass membrane protein</topology>
    </subcellularLocation>
    <subcellularLocation>
        <location evidence="1">Membrane</location>
        <topology evidence="1">Multi-pass membrane protein</topology>
    </subcellularLocation>
</comment>
<evidence type="ECO:0000256" key="11">
    <source>
        <dbReference type="ARBA" id="ARBA00023065"/>
    </source>
</evidence>
<comment type="caution">
    <text evidence="16">The sequence shown here is derived from an EMBL/GenBank/DDBJ whole genome shotgun (WGS) entry which is preliminary data.</text>
</comment>
<evidence type="ECO:0000256" key="2">
    <source>
        <dbReference type="ARBA" id="ARBA00007019"/>
    </source>
</evidence>
<evidence type="ECO:0000256" key="8">
    <source>
        <dbReference type="ARBA" id="ARBA00022847"/>
    </source>
</evidence>
<comment type="function">
    <text evidence="13">Transport of potassium into the cell. Likely operates as a K(+):H(+) symporter.</text>
</comment>
<evidence type="ECO:0000313" key="16">
    <source>
        <dbReference type="EMBL" id="GGA53997.1"/>
    </source>
</evidence>
<comment type="catalytic activity">
    <reaction evidence="13">
        <text>K(+)(in) + H(+)(in) = K(+)(out) + H(+)(out)</text>
        <dbReference type="Rhea" id="RHEA:28490"/>
        <dbReference type="ChEBI" id="CHEBI:15378"/>
        <dbReference type="ChEBI" id="CHEBI:29103"/>
    </reaction>
</comment>
<evidence type="ECO:0000256" key="9">
    <source>
        <dbReference type="ARBA" id="ARBA00022958"/>
    </source>
</evidence>
<accession>A0A916REV1</accession>
<keyword evidence="11 13" id="KW-0406">Ion transport</keyword>
<keyword evidence="10 13" id="KW-1133">Transmembrane helix</keyword>
<evidence type="ECO:0000259" key="14">
    <source>
        <dbReference type="Pfam" id="PF02705"/>
    </source>
</evidence>
<organism evidence="16 17">
    <name type="scientific">Nitratireductor aestuarii</name>
    <dbReference type="NCBI Taxonomy" id="1735103"/>
    <lineage>
        <taxon>Bacteria</taxon>
        <taxon>Pseudomonadati</taxon>
        <taxon>Pseudomonadota</taxon>
        <taxon>Alphaproteobacteria</taxon>
        <taxon>Hyphomicrobiales</taxon>
        <taxon>Phyllobacteriaceae</taxon>
        <taxon>Nitratireductor</taxon>
    </lineage>
</organism>
<dbReference type="InterPro" id="IPR053952">
    <property type="entry name" value="K_trans_C"/>
</dbReference>
<evidence type="ECO:0000256" key="13">
    <source>
        <dbReference type="HAMAP-Rule" id="MF_01522"/>
    </source>
</evidence>
<keyword evidence="7 13" id="KW-0812">Transmembrane</keyword>
<comment type="similarity">
    <text evidence="2 13">Belongs to the HAK/KUP transporter (TC 2.A.72) family.</text>
</comment>
<keyword evidence="12 13" id="KW-0472">Membrane</keyword>
<evidence type="ECO:0000259" key="15">
    <source>
        <dbReference type="Pfam" id="PF22776"/>
    </source>
</evidence>
<evidence type="ECO:0000256" key="7">
    <source>
        <dbReference type="ARBA" id="ARBA00022692"/>
    </source>
</evidence>
<dbReference type="PANTHER" id="PTHR30540:SF79">
    <property type="entry name" value="LOW AFFINITY POTASSIUM TRANSPORT SYSTEM PROTEIN KUP"/>
    <property type="match status" value="1"/>
</dbReference>
<reference evidence="16" key="2">
    <citation type="submission" date="2020-09" db="EMBL/GenBank/DDBJ databases">
        <authorList>
            <person name="Sun Q."/>
            <person name="Zhou Y."/>
        </authorList>
    </citation>
    <scope>NUCLEOTIDE SEQUENCE</scope>
    <source>
        <strain evidence="16">CGMCC 1.15320</strain>
    </source>
</reference>
<evidence type="ECO:0000256" key="10">
    <source>
        <dbReference type="ARBA" id="ARBA00022989"/>
    </source>
</evidence>
<feature type="transmembrane region" description="Helical" evidence="13">
    <location>
        <begin position="368"/>
        <end position="389"/>
    </location>
</feature>
<keyword evidence="9 13" id="KW-0630">Potassium</keyword>
<feature type="transmembrane region" description="Helical" evidence="13">
    <location>
        <begin position="292"/>
        <end position="320"/>
    </location>
</feature>
<dbReference type="EMBL" id="BMIF01000001">
    <property type="protein sequence ID" value="GGA53997.1"/>
    <property type="molecule type" value="Genomic_DNA"/>
</dbReference>
<evidence type="ECO:0000313" key="17">
    <source>
        <dbReference type="Proteomes" id="UP000636264"/>
    </source>
</evidence>
<dbReference type="InterPro" id="IPR003855">
    <property type="entry name" value="K+_transporter"/>
</dbReference>
<keyword evidence="8 13" id="KW-0769">Symport</keyword>
<dbReference type="HAMAP" id="MF_01522">
    <property type="entry name" value="Kup"/>
    <property type="match status" value="1"/>
</dbReference>
<feature type="domain" description="K+ potassium transporter C-terminal" evidence="15">
    <location>
        <begin position="478"/>
        <end position="626"/>
    </location>
</feature>
<feature type="transmembrane region" description="Helical" evidence="13">
    <location>
        <begin position="60"/>
        <end position="81"/>
    </location>
</feature>
<dbReference type="PANTHER" id="PTHR30540">
    <property type="entry name" value="OSMOTIC STRESS POTASSIUM TRANSPORTER"/>
    <property type="match status" value="1"/>
</dbReference>
<evidence type="ECO:0000256" key="12">
    <source>
        <dbReference type="ARBA" id="ARBA00023136"/>
    </source>
</evidence>
<feature type="transmembrane region" description="Helical" evidence="13">
    <location>
        <begin position="428"/>
        <end position="447"/>
    </location>
</feature>
<name>A0A916REV1_9HYPH</name>
<evidence type="ECO:0000256" key="6">
    <source>
        <dbReference type="ARBA" id="ARBA00022538"/>
    </source>
</evidence>
<feature type="transmembrane region" description="Helical" evidence="13">
    <location>
        <begin position="143"/>
        <end position="160"/>
    </location>
</feature>
<dbReference type="Pfam" id="PF22776">
    <property type="entry name" value="K_trans_C"/>
    <property type="match status" value="1"/>
</dbReference>
<dbReference type="AlphaFoldDB" id="A0A916REV1"/>
<dbReference type="GO" id="GO:0015079">
    <property type="term" value="F:potassium ion transmembrane transporter activity"/>
    <property type="evidence" value="ECO:0007669"/>
    <property type="project" value="UniProtKB-UniRule"/>
</dbReference>
<feature type="transmembrane region" description="Helical" evidence="13">
    <location>
        <begin position="102"/>
        <end position="123"/>
    </location>
</feature>